<feature type="domain" description="Glucosamine/galactosamine-6-phosphate isomerase" evidence="5">
    <location>
        <begin position="7"/>
        <end position="228"/>
    </location>
</feature>
<evidence type="ECO:0000313" key="6">
    <source>
        <dbReference type="EMBL" id="QDZ14825.1"/>
    </source>
</evidence>
<dbReference type="Pfam" id="PF01182">
    <property type="entry name" value="Glucosamine_iso"/>
    <property type="match status" value="1"/>
</dbReference>
<dbReference type="Proteomes" id="UP000320216">
    <property type="component" value="Chromosome"/>
</dbReference>
<keyword evidence="7" id="KW-1185">Reference proteome</keyword>
<evidence type="ECO:0000256" key="3">
    <source>
        <dbReference type="ARBA" id="ARBA00023277"/>
    </source>
</evidence>
<dbReference type="Gene3D" id="3.40.50.1360">
    <property type="match status" value="1"/>
</dbReference>
<dbReference type="SUPFAM" id="SSF100950">
    <property type="entry name" value="NagB/RpiA/CoA transferase-like"/>
    <property type="match status" value="1"/>
</dbReference>
<dbReference type="RefSeq" id="WP_146320077.1">
    <property type="nucleotide sequence ID" value="NZ_CP042305.1"/>
</dbReference>
<dbReference type="HAMAP" id="MF_01241">
    <property type="entry name" value="GlcN6P_deamin"/>
    <property type="match status" value="1"/>
</dbReference>
<dbReference type="InterPro" id="IPR037171">
    <property type="entry name" value="NagB/RpiA_transferase-like"/>
</dbReference>
<comment type="activity regulation">
    <text evidence="4">Allosterically activated by N-acetylglucosamine 6-phosphate (GlcNAc6P).</text>
</comment>
<reference evidence="6 7" key="1">
    <citation type="submission" date="2019-07" db="EMBL/GenBank/DDBJ databases">
        <title>Full genome sequence of Humibacter sp. WJ7-1.</title>
        <authorList>
            <person name="Im W.-T."/>
        </authorList>
    </citation>
    <scope>NUCLEOTIDE SEQUENCE [LARGE SCALE GENOMIC DNA]</scope>
    <source>
        <strain evidence="6 7">WJ7-1</strain>
    </source>
</reference>
<dbReference type="PANTHER" id="PTHR11280">
    <property type="entry name" value="GLUCOSAMINE-6-PHOSPHATE ISOMERASE"/>
    <property type="match status" value="1"/>
</dbReference>
<evidence type="ECO:0000259" key="5">
    <source>
        <dbReference type="Pfam" id="PF01182"/>
    </source>
</evidence>
<feature type="active site" description="Proton acceptor; for ring-opening step" evidence="4">
    <location>
        <position position="138"/>
    </location>
</feature>
<dbReference type="GO" id="GO:0006043">
    <property type="term" value="P:glucosamine catabolic process"/>
    <property type="evidence" value="ECO:0007669"/>
    <property type="project" value="TreeGrafter"/>
</dbReference>
<keyword evidence="3 4" id="KW-0119">Carbohydrate metabolism</keyword>
<feature type="active site" description="Proton acceptor; for enolization step" evidence="4">
    <location>
        <position position="67"/>
    </location>
</feature>
<dbReference type="GO" id="GO:0004342">
    <property type="term" value="F:glucosamine-6-phosphate deaminase activity"/>
    <property type="evidence" value="ECO:0007669"/>
    <property type="project" value="UniProtKB-UniRule"/>
</dbReference>
<dbReference type="KEGG" id="huw:FPZ11_08695"/>
<dbReference type="GO" id="GO:0005975">
    <property type="term" value="P:carbohydrate metabolic process"/>
    <property type="evidence" value="ECO:0007669"/>
    <property type="project" value="InterPro"/>
</dbReference>
<organism evidence="6 7">
    <name type="scientific">Humibacter ginsenosidimutans</name>
    <dbReference type="NCBI Taxonomy" id="2599293"/>
    <lineage>
        <taxon>Bacteria</taxon>
        <taxon>Bacillati</taxon>
        <taxon>Actinomycetota</taxon>
        <taxon>Actinomycetes</taxon>
        <taxon>Micrococcales</taxon>
        <taxon>Microbacteriaceae</taxon>
        <taxon>Humibacter</taxon>
    </lineage>
</organism>
<dbReference type="NCBIfam" id="NF001684">
    <property type="entry name" value="PRK00443.1-4"/>
    <property type="match status" value="1"/>
</dbReference>
<name>A0A5B8M4U4_9MICO</name>
<dbReference type="InterPro" id="IPR018321">
    <property type="entry name" value="Glucosamine6P_isomerase_CS"/>
</dbReference>
<dbReference type="PANTHER" id="PTHR11280:SF5">
    <property type="entry name" value="GLUCOSAMINE-6-PHOSPHATE ISOMERASE"/>
    <property type="match status" value="1"/>
</dbReference>
<protein>
    <recommendedName>
        <fullName evidence="4">Glucosamine-6-phosphate deaminase</fullName>
        <ecNumber evidence="4">3.5.99.6</ecNumber>
    </recommendedName>
    <alternativeName>
        <fullName evidence="4">GlcN6P deaminase</fullName>
        <shortName evidence="4">GNPDA</shortName>
    </alternativeName>
    <alternativeName>
        <fullName evidence="4">Glucosamine-6-phosphate isomerase</fullName>
    </alternativeName>
</protein>
<feature type="site" description="Part of the allosteric site" evidence="4">
    <location>
        <position position="146"/>
    </location>
</feature>
<dbReference type="NCBIfam" id="TIGR00502">
    <property type="entry name" value="nagB"/>
    <property type="match status" value="1"/>
</dbReference>
<dbReference type="EMBL" id="CP042305">
    <property type="protein sequence ID" value="QDZ14825.1"/>
    <property type="molecule type" value="Genomic_DNA"/>
</dbReference>
<comment type="function">
    <text evidence="4">Catalyzes the reversible isomerization-deamination of glucosamine 6-phosphate (GlcN6P) to form fructose 6-phosphate (Fru6P) and ammonium ion.</text>
</comment>
<proteinExistence type="inferred from homology"/>
<comment type="pathway">
    <text evidence="4">Amino-sugar metabolism; N-acetylneuraminate degradation; D-fructose 6-phosphate from N-acetylneuraminate: step 5/5.</text>
</comment>
<dbReference type="EC" id="3.5.99.6" evidence="4"/>
<evidence type="ECO:0000313" key="7">
    <source>
        <dbReference type="Proteomes" id="UP000320216"/>
    </source>
</evidence>
<dbReference type="FunFam" id="3.40.50.1360:FF:000003">
    <property type="entry name" value="Glucosamine-6-phosphate deaminase"/>
    <property type="match status" value="1"/>
</dbReference>
<dbReference type="GO" id="GO:0006046">
    <property type="term" value="P:N-acetylglucosamine catabolic process"/>
    <property type="evidence" value="ECO:0007669"/>
    <property type="project" value="UniProtKB-UniRule"/>
</dbReference>
<dbReference type="CDD" id="cd01399">
    <property type="entry name" value="GlcN6P_deaminase"/>
    <property type="match status" value="1"/>
</dbReference>
<evidence type="ECO:0000256" key="2">
    <source>
        <dbReference type="ARBA" id="ARBA00022801"/>
    </source>
</evidence>
<comment type="similarity">
    <text evidence="4">Belongs to the glucosamine/galactosamine-6-phosphate isomerase family. NagB subfamily.</text>
</comment>
<feature type="active site" description="For ring-opening step" evidence="4">
    <location>
        <position position="136"/>
    </location>
</feature>
<keyword evidence="4" id="KW-0021">Allosteric enzyme</keyword>
<dbReference type="InterPro" id="IPR006148">
    <property type="entry name" value="Glc/Gal-6P_isomerase"/>
</dbReference>
<dbReference type="InterPro" id="IPR004547">
    <property type="entry name" value="Glucosamine6P_isomerase"/>
</dbReference>
<dbReference type="OrthoDB" id="9791139at2"/>
<dbReference type="AlphaFoldDB" id="A0A5B8M4U4"/>
<evidence type="ECO:0000256" key="4">
    <source>
        <dbReference type="HAMAP-Rule" id="MF_01241"/>
    </source>
</evidence>
<sequence length="259" mass="27697">MEVVIKQTADEVGALAAELIGRVVESKPRAVIGLATGSSPLAIYADLARRVADGTLDFDGVRGFALDEYVGIPEEHPQSYASVIRTEVVEPLRMDPTLVRVPDGRAIDIEVACRDYEQAIADAGGIDVQILGIGANGHIGFNEPTSSFASRTRIKTLAPTTRADNARFFDSLDEVPTHCVTQGLGTIMNARRLVLVAQGAGKADAIAAAVEGPVSSMCPASVLQFHEHATVIIDEAAASKLRLADYYTYTYDNKPSWQL</sequence>
<evidence type="ECO:0000256" key="1">
    <source>
        <dbReference type="ARBA" id="ARBA00000644"/>
    </source>
</evidence>
<feature type="site" description="Part of the allosteric site" evidence="4">
    <location>
        <position position="153"/>
    </location>
</feature>
<feature type="active site" description="For ring-opening step" evidence="4">
    <location>
        <position position="143"/>
    </location>
</feature>
<feature type="site" description="Part of the allosteric site" evidence="4">
    <location>
        <position position="156"/>
    </location>
</feature>
<accession>A0A5B8M4U4</accession>
<dbReference type="PROSITE" id="PS01161">
    <property type="entry name" value="GLC_GALNAC_ISOMERASE"/>
    <property type="match status" value="1"/>
</dbReference>
<dbReference type="UniPathway" id="UPA00629">
    <property type="reaction ID" value="UER00684"/>
</dbReference>
<keyword evidence="2 4" id="KW-0378">Hydrolase</keyword>
<dbReference type="GO" id="GO:0019262">
    <property type="term" value="P:N-acetylneuraminate catabolic process"/>
    <property type="evidence" value="ECO:0007669"/>
    <property type="project" value="UniProtKB-UniRule"/>
</dbReference>
<feature type="site" description="Part of the allosteric site" evidence="4">
    <location>
        <position position="155"/>
    </location>
</feature>
<dbReference type="GO" id="GO:0005737">
    <property type="term" value="C:cytoplasm"/>
    <property type="evidence" value="ECO:0007669"/>
    <property type="project" value="TreeGrafter"/>
</dbReference>
<dbReference type="GO" id="GO:0042802">
    <property type="term" value="F:identical protein binding"/>
    <property type="evidence" value="ECO:0007669"/>
    <property type="project" value="TreeGrafter"/>
</dbReference>
<gene>
    <name evidence="4 6" type="primary">nagB</name>
    <name evidence="6" type="ORF">FPZ11_08695</name>
</gene>
<comment type="caution">
    <text evidence="4">Lacks conserved residue(s) required for the propagation of feature annotation.</text>
</comment>
<comment type="catalytic activity">
    <reaction evidence="1 4">
        <text>alpha-D-glucosamine 6-phosphate + H2O = beta-D-fructose 6-phosphate + NH4(+)</text>
        <dbReference type="Rhea" id="RHEA:12172"/>
        <dbReference type="ChEBI" id="CHEBI:15377"/>
        <dbReference type="ChEBI" id="CHEBI:28938"/>
        <dbReference type="ChEBI" id="CHEBI:57634"/>
        <dbReference type="ChEBI" id="CHEBI:75989"/>
        <dbReference type="EC" id="3.5.99.6"/>
    </reaction>
</comment>